<keyword evidence="3" id="KW-1185">Reference proteome</keyword>
<reference evidence="2 3" key="1">
    <citation type="submission" date="2024-01" db="EMBL/GenBank/DDBJ databases">
        <title>A draft genome for the cacao thread blight pathogen Marasmiellus scandens.</title>
        <authorList>
            <person name="Baruah I.K."/>
            <person name="Leung J."/>
            <person name="Bukari Y."/>
            <person name="Amoako-Attah I."/>
            <person name="Meinhardt L.W."/>
            <person name="Bailey B.A."/>
            <person name="Cohen S.P."/>
        </authorList>
    </citation>
    <scope>NUCLEOTIDE SEQUENCE [LARGE SCALE GENOMIC DNA]</scope>
    <source>
        <strain evidence="2 3">GH-19</strain>
    </source>
</reference>
<dbReference type="InterPro" id="IPR010730">
    <property type="entry name" value="HET"/>
</dbReference>
<evidence type="ECO:0000313" key="3">
    <source>
        <dbReference type="Proteomes" id="UP001498398"/>
    </source>
</evidence>
<dbReference type="Pfam" id="PF06985">
    <property type="entry name" value="HET"/>
    <property type="match status" value="1"/>
</dbReference>
<comment type="caution">
    <text evidence="2">The sequence shown here is derived from an EMBL/GenBank/DDBJ whole genome shotgun (WGS) entry which is preliminary data.</text>
</comment>
<gene>
    <name evidence="2" type="ORF">VKT23_017231</name>
</gene>
<evidence type="ECO:0000313" key="2">
    <source>
        <dbReference type="EMBL" id="KAK7439978.1"/>
    </source>
</evidence>
<dbReference type="Proteomes" id="UP001498398">
    <property type="component" value="Unassembled WGS sequence"/>
</dbReference>
<sequence length="428" mass="48713">MAHSSQTHSKYFLLYNVQGPSQARYNPPTPWPHSPNLEFGSTHLLRRFSSPYSSHRLVYREPDGTMIAIQNPTSPALMVSDVNLCPRRLVNVHSLKLVEFDKNDTVPPYAILSHRWCGEETKYAEFCNPQQETFSKLGYSKIRAACQWAFRDGILYIWVDTCCIQQGNHDDVTANVSSMYAYYQNAEVCYAYLADVKETKDMFGKRGVEGGSEWFKRGWTLQELVAPRTVIFFNRNWQVIGDKCMLRNEIHLKTTIPPAILSGKLSVRDVHVLTRMSWGTGRETTKPQDRAYCLQGLLGVSVEPDYNEPWTTSWNRLGQAFFDAHPELKAKPEIVQCTPESPAFYIFLAKIFSKAQNSIIASFLGSIQSRLCPVCLSRRYVAMPFKHGFYFCRACNVTIVDRGRGHGPKVYDPKVPSTETGQTASIKM</sequence>
<evidence type="ECO:0000259" key="1">
    <source>
        <dbReference type="Pfam" id="PF06985"/>
    </source>
</evidence>
<dbReference type="PANTHER" id="PTHR10622">
    <property type="entry name" value="HET DOMAIN-CONTAINING PROTEIN"/>
    <property type="match status" value="1"/>
</dbReference>
<protein>
    <recommendedName>
        <fullName evidence="1">Heterokaryon incompatibility domain-containing protein</fullName>
    </recommendedName>
</protein>
<name>A0ABR1ISD3_9AGAR</name>
<organism evidence="2 3">
    <name type="scientific">Marasmiellus scandens</name>
    <dbReference type="NCBI Taxonomy" id="2682957"/>
    <lineage>
        <taxon>Eukaryota</taxon>
        <taxon>Fungi</taxon>
        <taxon>Dikarya</taxon>
        <taxon>Basidiomycota</taxon>
        <taxon>Agaricomycotina</taxon>
        <taxon>Agaricomycetes</taxon>
        <taxon>Agaricomycetidae</taxon>
        <taxon>Agaricales</taxon>
        <taxon>Marasmiineae</taxon>
        <taxon>Omphalotaceae</taxon>
        <taxon>Marasmiellus</taxon>
    </lineage>
</organism>
<dbReference type="PANTHER" id="PTHR10622:SF10">
    <property type="entry name" value="HET DOMAIN-CONTAINING PROTEIN"/>
    <property type="match status" value="1"/>
</dbReference>
<accession>A0ABR1ISD3</accession>
<feature type="domain" description="Heterokaryon incompatibility" evidence="1">
    <location>
        <begin position="109"/>
        <end position="202"/>
    </location>
</feature>
<proteinExistence type="predicted"/>
<dbReference type="EMBL" id="JBANRG010000070">
    <property type="protein sequence ID" value="KAK7439978.1"/>
    <property type="molecule type" value="Genomic_DNA"/>
</dbReference>